<dbReference type="RefSeq" id="WP_004903768.1">
    <property type="nucleotide sequence ID" value="NZ_BBTI01000001.1"/>
</dbReference>
<dbReference type="Proteomes" id="UP000018418">
    <property type="component" value="Unassembled WGS sequence"/>
</dbReference>
<dbReference type="GO" id="GO:0004806">
    <property type="term" value="F:triacylglycerol lipase activity"/>
    <property type="evidence" value="ECO:0007669"/>
    <property type="project" value="TreeGrafter"/>
</dbReference>
<dbReference type="GO" id="GO:0046503">
    <property type="term" value="P:glycerolipid catabolic process"/>
    <property type="evidence" value="ECO:0007669"/>
    <property type="project" value="TreeGrafter"/>
</dbReference>
<evidence type="ECO:0000259" key="1">
    <source>
        <dbReference type="Pfam" id="PF00561"/>
    </source>
</evidence>
<dbReference type="InterPro" id="IPR050471">
    <property type="entry name" value="AB_hydrolase"/>
</dbReference>
<dbReference type="OrthoDB" id="9798888at2"/>
<reference evidence="2 3" key="1">
    <citation type="submission" date="2013-10" db="EMBL/GenBank/DDBJ databases">
        <title>The Genome Sequence of Acinetobacter brisouii CIP 110357.</title>
        <authorList>
            <consortium name="The Broad Institute Genomics Platform"/>
            <consortium name="The Broad Institute Genome Sequencing Center for Infectious Disease"/>
            <person name="Cerqueira G."/>
            <person name="Feldgarden M."/>
            <person name="Courvalin P."/>
            <person name="Grillot-Courvalin C."/>
            <person name="Clermont D."/>
            <person name="Rocha E."/>
            <person name="Yoon E.-J."/>
            <person name="Nemec A."/>
            <person name="Young S.K."/>
            <person name="Zeng Q."/>
            <person name="Gargeya S."/>
            <person name="Fitzgerald M."/>
            <person name="Abouelleil A."/>
            <person name="Alvarado L."/>
            <person name="Berlin A.M."/>
            <person name="Chapman S.B."/>
            <person name="Gainer-Dewar J."/>
            <person name="Goldberg J."/>
            <person name="Gnerre S."/>
            <person name="Griggs A."/>
            <person name="Gujja S."/>
            <person name="Hansen M."/>
            <person name="Howarth C."/>
            <person name="Imamovic A."/>
            <person name="Ireland A."/>
            <person name="Larimer J."/>
            <person name="McCowan C."/>
            <person name="Murphy C."/>
            <person name="Pearson M."/>
            <person name="Poon T.W."/>
            <person name="Priest M."/>
            <person name="Roberts A."/>
            <person name="Saif S."/>
            <person name="Shea T."/>
            <person name="Sykes S."/>
            <person name="Wortman J."/>
            <person name="Nusbaum C."/>
            <person name="Birren B."/>
        </authorList>
    </citation>
    <scope>NUCLEOTIDE SEQUENCE [LARGE SCALE GENOMIC DNA]</scope>
    <source>
        <strain evidence="2 3">CIP 110357</strain>
    </source>
</reference>
<feature type="domain" description="AB hydrolase-1" evidence="1">
    <location>
        <begin position="41"/>
        <end position="294"/>
    </location>
</feature>
<dbReference type="STRING" id="396323.VH98_08355"/>
<dbReference type="HOGENOM" id="CLU_020336_0_1_6"/>
<proteinExistence type="predicted"/>
<dbReference type="PANTHER" id="PTHR43433:SF5">
    <property type="entry name" value="AB HYDROLASE-1 DOMAIN-CONTAINING PROTEIN"/>
    <property type="match status" value="1"/>
</dbReference>
<evidence type="ECO:0000313" key="3">
    <source>
        <dbReference type="Proteomes" id="UP000018418"/>
    </source>
</evidence>
<dbReference type="Gene3D" id="3.40.50.1820">
    <property type="entry name" value="alpha/beta hydrolase"/>
    <property type="match status" value="1"/>
</dbReference>
<dbReference type="EMBL" id="AYEU01000003">
    <property type="protein sequence ID" value="ESK52632.1"/>
    <property type="molecule type" value="Genomic_DNA"/>
</dbReference>
<dbReference type="PANTHER" id="PTHR43433">
    <property type="entry name" value="HYDROLASE, ALPHA/BETA FOLD FAMILY PROTEIN"/>
    <property type="match status" value="1"/>
</dbReference>
<dbReference type="InterPro" id="IPR029058">
    <property type="entry name" value="AB_hydrolase_fold"/>
</dbReference>
<dbReference type="Pfam" id="PF00561">
    <property type="entry name" value="Abhydrolase_1"/>
    <property type="match status" value="1"/>
</dbReference>
<dbReference type="InterPro" id="IPR000073">
    <property type="entry name" value="AB_hydrolase_1"/>
</dbReference>
<sequence>MNQNIVFSPSPYSKYMREAQVDLGNGIQLHIEMGGNPEHPCILLIMGLGGQLILWPDFFCKSLIDQGFCVIRFDNRDIGLSSKITTEPQNSHHLLSMMARFSVGLKNHGAPYTLEDMADDVGLLLDKLDISQCNLIGASMGGMIAQIVAAKYPEKISKLGLLFTSNNQPLLPAPGIKQLKLMISKRPTQEDEIIRQNVQLYKIIGSPNYINVEEIRLFARKAYFRSYYPNGVLHQLLAILCTGSLLKWDQQIQQPTLVIHGASDRLLPPKHGRVVAKAIKAAKFELIAGMGHDIPPHFIPQLSGLFAHHFKP</sequence>
<gene>
    <name evidence="2" type="ORF">P255_00791</name>
</gene>
<comment type="caution">
    <text evidence="2">The sequence shown here is derived from an EMBL/GenBank/DDBJ whole genome shotgun (WGS) entry which is preliminary data.</text>
</comment>
<accession>V2URJ6</accession>
<dbReference type="SUPFAM" id="SSF53474">
    <property type="entry name" value="alpha/beta-Hydrolases"/>
    <property type="match status" value="1"/>
</dbReference>
<dbReference type="PATRIC" id="fig|1341683.3.peg.782"/>
<organism evidence="2 3">
    <name type="scientific">Acinetobacter brisouii CIP 110357</name>
    <dbReference type="NCBI Taxonomy" id="1341683"/>
    <lineage>
        <taxon>Bacteria</taxon>
        <taxon>Pseudomonadati</taxon>
        <taxon>Pseudomonadota</taxon>
        <taxon>Gammaproteobacteria</taxon>
        <taxon>Moraxellales</taxon>
        <taxon>Moraxellaceae</taxon>
        <taxon>Acinetobacter</taxon>
    </lineage>
</organism>
<protein>
    <recommendedName>
        <fullName evidence="1">AB hydrolase-1 domain-containing protein</fullName>
    </recommendedName>
</protein>
<evidence type="ECO:0000313" key="2">
    <source>
        <dbReference type="EMBL" id="ESK52632.1"/>
    </source>
</evidence>
<keyword evidence="3" id="KW-1185">Reference proteome</keyword>
<dbReference type="AlphaFoldDB" id="V2URJ6"/>
<name>V2URJ6_9GAMM</name>